<dbReference type="CDD" id="cd10170">
    <property type="entry name" value="ASKHA_NBD_HSP70"/>
    <property type="match status" value="1"/>
</dbReference>
<dbReference type="HOGENOM" id="CLU_514878_0_0_1"/>
<dbReference type="Gene3D" id="3.90.640.10">
    <property type="entry name" value="Actin, Chain A, domain 4"/>
    <property type="match status" value="1"/>
</dbReference>
<feature type="compositionally biased region" description="Low complexity" evidence="1">
    <location>
        <begin position="67"/>
        <end position="77"/>
    </location>
</feature>
<dbReference type="EMBL" id="KN834800">
    <property type="protein sequence ID" value="KIK56137.1"/>
    <property type="molecule type" value="Genomic_DNA"/>
</dbReference>
<dbReference type="OrthoDB" id="2963168at2759"/>
<dbReference type="AlphaFoldDB" id="A0A0D0CDK2"/>
<proteinExistence type="predicted"/>
<feature type="region of interest" description="Disordered" evidence="1">
    <location>
        <begin position="18"/>
        <end position="100"/>
    </location>
</feature>
<dbReference type="Proteomes" id="UP000053593">
    <property type="component" value="Unassembled WGS sequence"/>
</dbReference>
<sequence length="529" mass="59252">MDDRPSINEIYQFLTDLNGTTSIRGSRLRPSSSHPGGAEKNLHSFQSSSSPPAVEHISDDQHGDFYSRQPSWTSRSRSPPPEYQSTPPPGSIPGNASLSMSQPFMPPVQNMVAAVDEGRMSVSIDFGTTFSGVAYCSSRIFGDQVWQILTWPGSFETYRKIPTCLLYDERGQILAWGLEAKHAAMPNSYRCECFKLFLEPRALRDSSVVDIRLPQLPPGKRAIDLIVEFLSCLWEYAKEQITREFGAVADLYTADVWLTVPAVWDERGCDLMREAAILAGLVQSTSAGDTQWRDRLHIIAEPEAAIVHCAHLTDLHDLQPPQNFIVCDAGGGTVDLAIYKIIGQIANLEIAKIAAHSCSNCGSLFLDQRFRELIKWLLADHPAHLDPASLAYFVRSFSETKKLHYAGVQDDDNMFHFTCFNVEDPNDITVGLIDGQLSIPGRLLRREVFQPVVEQVLELIEHQLSQVDERVDALFLVGGFSDSEYLRQCVKERFRSRIRVIVQPSNADSATLRGAARYGRTRRLHRGDR</sequence>
<keyword evidence="3" id="KW-1185">Reference proteome</keyword>
<accession>A0A0D0CDK2</accession>
<feature type="compositionally biased region" description="Polar residues" evidence="1">
    <location>
        <begin position="18"/>
        <end position="34"/>
    </location>
</feature>
<evidence type="ECO:0000313" key="3">
    <source>
        <dbReference type="Proteomes" id="UP000053593"/>
    </source>
</evidence>
<gene>
    <name evidence="2" type="ORF">GYMLUDRAFT_87401</name>
</gene>
<dbReference type="Gene3D" id="3.30.420.40">
    <property type="match status" value="2"/>
</dbReference>
<feature type="compositionally biased region" description="Basic and acidic residues" evidence="1">
    <location>
        <begin position="56"/>
        <end position="65"/>
    </location>
</feature>
<evidence type="ECO:0008006" key="4">
    <source>
        <dbReference type="Google" id="ProtNLM"/>
    </source>
</evidence>
<dbReference type="PANTHER" id="PTHR14187">
    <property type="entry name" value="ALPHA KINASE/ELONGATION FACTOR 2 KINASE"/>
    <property type="match status" value="1"/>
</dbReference>
<protein>
    <recommendedName>
        <fullName evidence="4">Actin-like ATPase domain-containing protein</fullName>
    </recommendedName>
</protein>
<organism evidence="2 3">
    <name type="scientific">Collybiopsis luxurians FD-317 M1</name>
    <dbReference type="NCBI Taxonomy" id="944289"/>
    <lineage>
        <taxon>Eukaryota</taxon>
        <taxon>Fungi</taxon>
        <taxon>Dikarya</taxon>
        <taxon>Basidiomycota</taxon>
        <taxon>Agaricomycotina</taxon>
        <taxon>Agaricomycetes</taxon>
        <taxon>Agaricomycetidae</taxon>
        <taxon>Agaricales</taxon>
        <taxon>Marasmiineae</taxon>
        <taxon>Omphalotaceae</taxon>
        <taxon>Collybiopsis</taxon>
        <taxon>Collybiopsis luxurians</taxon>
    </lineage>
</organism>
<dbReference type="InterPro" id="IPR043129">
    <property type="entry name" value="ATPase_NBD"/>
</dbReference>
<feature type="compositionally biased region" description="Pro residues" evidence="1">
    <location>
        <begin position="78"/>
        <end position="91"/>
    </location>
</feature>
<dbReference type="PANTHER" id="PTHR14187:SF5">
    <property type="entry name" value="HEAT SHOCK 70 KDA PROTEIN 12A"/>
    <property type="match status" value="1"/>
</dbReference>
<dbReference type="SUPFAM" id="SSF53067">
    <property type="entry name" value="Actin-like ATPase domain"/>
    <property type="match status" value="2"/>
</dbReference>
<name>A0A0D0CDK2_9AGAR</name>
<evidence type="ECO:0000256" key="1">
    <source>
        <dbReference type="SAM" id="MobiDB-lite"/>
    </source>
</evidence>
<evidence type="ECO:0000313" key="2">
    <source>
        <dbReference type="EMBL" id="KIK56137.1"/>
    </source>
</evidence>
<reference evidence="2 3" key="1">
    <citation type="submission" date="2014-04" db="EMBL/GenBank/DDBJ databases">
        <title>Evolutionary Origins and Diversification of the Mycorrhizal Mutualists.</title>
        <authorList>
            <consortium name="DOE Joint Genome Institute"/>
            <consortium name="Mycorrhizal Genomics Consortium"/>
            <person name="Kohler A."/>
            <person name="Kuo A."/>
            <person name="Nagy L.G."/>
            <person name="Floudas D."/>
            <person name="Copeland A."/>
            <person name="Barry K.W."/>
            <person name="Cichocki N."/>
            <person name="Veneault-Fourrey C."/>
            <person name="LaButti K."/>
            <person name="Lindquist E.A."/>
            <person name="Lipzen A."/>
            <person name="Lundell T."/>
            <person name="Morin E."/>
            <person name="Murat C."/>
            <person name="Riley R."/>
            <person name="Ohm R."/>
            <person name="Sun H."/>
            <person name="Tunlid A."/>
            <person name="Henrissat B."/>
            <person name="Grigoriev I.V."/>
            <person name="Hibbett D.S."/>
            <person name="Martin F."/>
        </authorList>
    </citation>
    <scope>NUCLEOTIDE SEQUENCE [LARGE SCALE GENOMIC DNA]</scope>
    <source>
        <strain evidence="2 3">FD-317 M1</strain>
    </source>
</reference>